<proteinExistence type="predicted"/>
<evidence type="ECO:0000313" key="10">
    <source>
        <dbReference type="Proteomes" id="UP000265515"/>
    </source>
</evidence>
<dbReference type="EMBL" id="BFEA01000447">
    <property type="protein sequence ID" value="GBG83689.1"/>
    <property type="molecule type" value="Genomic_DNA"/>
</dbReference>
<dbReference type="Gene3D" id="1.25.10.10">
    <property type="entry name" value="Leucine-rich Repeat Variant"/>
    <property type="match status" value="2"/>
</dbReference>
<keyword evidence="3" id="KW-0677">Repeat</keyword>
<dbReference type="PANTHER" id="PTHR23346:SF19">
    <property type="entry name" value="PROTEASOME ADAPTER AND SCAFFOLD PROTEIN ECM29"/>
    <property type="match status" value="1"/>
</dbReference>
<dbReference type="Proteomes" id="UP000265515">
    <property type="component" value="Unassembled WGS sequence"/>
</dbReference>
<evidence type="ECO:0000256" key="5">
    <source>
        <dbReference type="SAM" id="MobiDB-lite"/>
    </source>
</evidence>
<dbReference type="InterPro" id="IPR016024">
    <property type="entry name" value="ARM-type_fold"/>
</dbReference>
<organism evidence="9 10">
    <name type="scientific">Chara braunii</name>
    <name type="common">Braun's stonewort</name>
    <dbReference type="NCBI Taxonomy" id="69332"/>
    <lineage>
        <taxon>Eukaryota</taxon>
        <taxon>Viridiplantae</taxon>
        <taxon>Streptophyta</taxon>
        <taxon>Charophyceae</taxon>
        <taxon>Charales</taxon>
        <taxon>Characeae</taxon>
        <taxon>Chara</taxon>
    </lineage>
</organism>
<dbReference type="Pfam" id="PF23702">
    <property type="entry name" value="ARM_ECM29"/>
    <property type="match status" value="1"/>
</dbReference>
<evidence type="ECO:0000256" key="3">
    <source>
        <dbReference type="ARBA" id="ARBA00022737"/>
    </source>
</evidence>
<keyword evidence="10" id="KW-1185">Reference proteome</keyword>
<dbReference type="STRING" id="69332.A0A388LN44"/>
<feature type="compositionally biased region" description="Low complexity" evidence="5">
    <location>
        <begin position="1483"/>
        <end position="1496"/>
    </location>
</feature>
<feature type="region of interest" description="Disordered" evidence="5">
    <location>
        <begin position="1601"/>
        <end position="1622"/>
    </location>
</feature>
<dbReference type="InterPro" id="IPR011989">
    <property type="entry name" value="ARM-like"/>
</dbReference>
<accession>A0A388LN44</accession>
<feature type="domain" description="ECM29 ARM-like repeats" evidence="7">
    <location>
        <begin position="598"/>
        <end position="701"/>
    </location>
</feature>
<dbReference type="PANTHER" id="PTHR23346">
    <property type="entry name" value="TRANSLATIONAL ACTIVATOR GCN1-RELATED"/>
    <property type="match status" value="1"/>
</dbReference>
<dbReference type="GO" id="GO:0043248">
    <property type="term" value="P:proteasome assembly"/>
    <property type="evidence" value="ECO:0007669"/>
    <property type="project" value="InterPro"/>
</dbReference>
<feature type="domain" description="Proteasome component Ecm29 N-terminal" evidence="6">
    <location>
        <begin position="367"/>
        <end position="445"/>
    </location>
</feature>
<feature type="region of interest" description="Disordered" evidence="5">
    <location>
        <begin position="742"/>
        <end position="774"/>
    </location>
</feature>
<dbReference type="Gramene" id="GBG83689">
    <property type="protein sequence ID" value="GBG83689"/>
    <property type="gene ID" value="CBR_g37490"/>
</dbReference>
<dbReference type="SUPFAM" id="SSF48371">
    <property type="entry name" value="ARM repeat"/>
    <property type="match status" value="2"/>
</dbReference>
<dbReference type="InterPro" id="IPR055444">
    <property type="entry name" value="ARM_ECM29"/>
</dbReference>
<feature type="region of interest" description="Disordered" evidence="5">
    <location>
        <begin position="1482"/>
        <end position="1507"/>
    </location>
</feature>
<protein>
    <recommendedName>
        <fullName evidence="11">TOG domain-containing protein</fullName>
    </recommendedName>
</protein>
<dbReference type="GO" id="GO:0005737">
    <property type="term" value="C:cytoplasm"/>
    <property type="evidence" value="ECO:0007669"/>
    <property type="project" value="UniProtKB-SubCell"/>
</dbReference>
<feature type="domain" description="Proteasome adapter and scaffold protein ECM29 HEAT-repeat" evidence="8">
    <location>
        <begin position="1200"/>
        <end position="1361"/>
    </location>
</feature>
<dbReference type="GO" id="GO:0005634">
    <property type="term" value="C:nucleus"/>
    <property type="evidence" value="ECO:0007669"/>
    <property type="project" value="TreeGrafter"/>
</dbReference>
<dbReference type="GO" id="GO:0000502">
    <property type="term" value="C:proteasome complex"/>
    <property type="evidence" value="ECO:0007669"/>
    <property type="project" value="UniProtKB-KW"/>
</dbReference>
<evidence type="ECO:0000259" key="8">
    <source>
        <dbReference type="Pfam" id="PF24492"/>
    </source>
</evidence>
<dbReference type="OrthoDB" id="16066at2759"/>
<feature type="region of interest" description="Disordered" evidence="5">
    <location>
        <begin position="1011"/>
        <end position="1032"/>
    </location>
</feature>
<gene>
    <name evidence="9" type="ORF">CBR_g37490</name>
</gene>
<comment type="subcellular location">
    <subcellularLocation>
        <location evidence="1">Cytoplasm</location>
    </subcellularLocation>
</comment>
<evidence type="ECO:0000256" key="2">
    <source>
        <dbReference type="ARBA" id="ARBA00022490"/>
    </source>
</evidence>
<dbReference type="GO" id="GO:0060090">
    <property type="term" value="F:molecular adaptor activity"/>
    <property type="evidence" value="ECO:0007669"/>
    <property type="project" value="InterPro"/>
</dbReference>
<dbReference type="Pfam" id="PF13001">
    <property type="entry name" value="ECM29_N"/>
    <property type="match status" value="2"/>
</dbReference>
<comment type="caution">
    <text evidence="9">The sequence shown here is derived from an EMBL/GenBank/DDBJ whole genome shotgun (WGS) entry which is preliminary data.</text>
</comment>
<dbReference type="InterPro" id="IPR024372">
    <property type="entry name" value="Ecm29_N"/>
</dbReference>
<evidence type="ECO:0000256" key="4">
    <source>
        <dbReference type="ARBA" id="ARBA00022942"/>
    </source>
</evidence>
<evidence type="ECO:0008006" key="11">
    <source>
        <dbReference type="Google" id="ProtNLM"/>
    </source>
</evidence>
<keyword evidence="4" id="KW-0647">Proteasome</keyword>
<dbReference type="GO" id="GO:0036503">
    <property type="term" value="P:ERAD pathway"/>
    <property type="evidence" value="ECO:0007669"/>
    <property type="project" value="TreeGrafter"/>
</dbReference>
<dbReference type="OMA" id="CRIKDIE"/>
<evidence type="ECO:0000313" key="9">
    <source>
        <dbReference type="EMBL" id="GBG83689.1"/>
    </source>
</evidence>
<dbReference type="Pfam" id="PF24492">
    <property type="entry name" value="HEAT_ECM29"/>
    <property type="match status" value="1"/>
</dbReference>
<evidence type="ECO:0000259" key="7">
    <source>
        <dbReference type="Pfam" id="PF23702"/>
    </source>
</evidence>
<evidence type="ECO:0000256" key="1">
    <source>
        <dbReference type="ARBA" id="ARBA00004496"/>
    </source>
</evidence>
<sequence length="1622" mass="176838">MEMATPSTSSGLAPDAMEEEEALDTLLTRLALTDESKLERVLSKLLPLIIGRLQSPHQTTKKKVLEMLSHINKRVKGQSHIKLPFKELLDLYMDNGTAPIVKNFAIVYLEMALERVSDQERLTVVPSLLDGLSGRPGQHQDMLLLMAIEGLQQYGSERGVMEQGFAERFGFMRKPADRDIFLGFCRQFVIYQPAPVSAEGASITPRGLSLAQLKRVAGKRALNAEELGKRKFAIINVLNALDLSIELLYPTLLIASADSDSRVSRRAEEILKKRGGNVNLENVELIRQLLSMFQGTPANVTCADDVKVAPASVPLKTRLMSVFTRSIAAANQFPATLHVVFDCVYGANTTIKLKQAGMEFAVWIFRQLRAFTYQAVSQLAQRTPHLVSGTTSMATRFFSALKTESPAVKSSVQEGLSALAAAYQTCSADMLANLEGVLLENVQHDRFGSRRPMYTTVNTIGDLSSCTRDVAQRGLEPPKEQSQGVSSPTTGVYPSFPSMVEYVVKQLPRASRPAQFSEALLLPPKTYIALVQFLHRCRDANINSRGGKQSADGMKITGSYDADSMDDGPSSSESYRLILEHALVKEGTSELTCVAAESLLDCASTQAEAFAAAYRRRTDWLKQLLKHIDSSTRTVAAKLLGITIKALTSTEAAALIQELSVSPEAVATLKFEEIHGNFCALGYIIAQCMTGTPSVPTEVLEASLSSLFQNLCNKDRTIGAACAEAFGSMGLRGPLPLPLGIVDNKGKGKQEDSPGEAVGNQEGGTSGANADDSSIDPTRAAVIKRIANLLESKEVRVVTKAVEALGRIGYCDNTESILRLILDNLFTLSKSQGEDVLSTVGEALTFIWGGIPISPEAILQNNFTSLAASADLLLITLEGSSSDMEIAEGMDKDASVKDGSHEESPAHGAKDLITKKLFDELLFSSRKDEKLAGTIWLLSLVTYVGRDPKIQSMLPDIQEAFLHALGERNEVTLDFASKGMSIVYQLGGARMRERLVESLVASLSGVSKKRRTVKRTGDSESQEDSSSLDTPGGGFLSTYKELCTITSELGQPELLYKFVAVLTSRRGGSPGFAMIAKRACTELQPHVSPLVPKLYRYQYDPNKSIQVRSYLEQIWTLAIRALDDLKETVRNAAGVLCRTLKSLTVRLCDRSLTPELDVEQCLEIILPFLMNKGIVNDATAVRALAVDTLTKITKGAGPKIRAQMPELVACMLESLSSLEDSRLNYVEMHAERLNMSTEKLQAARISVAKESPMWETLSYCVRQIDGTLLAELVPKLTQIVRSGVGLNTRAGVAKFISMICDKVAADIRPHSGALLKTLFMAMQKEKSTTVSRAFAAALASVAKHATDARFSKLVEDSIALYTTPGDAESRSVSAGIIRELSRQAADALRGYHTDVLPTAFFARFDEEKDVKAMYTEVWEESSRGSNATLQLYLQEIVKTLRDGLATSHWPRKQQVLKAFKNQDLFHHVDMLLLDALSNATSKDSSTQSSLLATTSDSTREDRSTSGPPLIPVINCLASAWESAGEETLASRGKDVAKVIGDVRSAALEFLREALQATNHGESLSAESISAVRARVDIIASSDRDLPTKSIAESIRREHLALRSRMTTTSPRRDHHGSDPMDI</sequence>
<feature type="domain" description="Proteasome component Ecm29 N-terminal" evidence="6">
    <location>
        <begin position="24"/>
        <end position="366"/>
    </location>
</feature>
<reference evidence="9 10" key="1">
    <citation type="journal article" date="2018" name="Cell">
        <title>The Chara Genome: Secondary Complexity and Implications for Plant Terrestrialization.</title>
        <authorList>
            <person name="Nishiyama T."/>
            <person name="Sakayama H."/>
            <person name="Vries J.D."/>
            <person name="Buschmann H."/>
            <person name="Saint-Marcoux D."/>
            <person name="Ullrich K.K."/>
            <person name="Haas F.B."/>
            <person name="Vanderstraeten L."/>
            <person name="Becker D."/>
            <person name="Lang D."/>
            <person name="Vosolsobe S."/>
            <person name="Rombauts S."/>
            <person name="Wilhelmsson P.K.I."/>
            <person name="Janitza P."/>
            <person name="Kern R."/>
            <person name="Heyl A."/>
            <person name="Rumpler F."/>
            <person name="Villalobos L.I.A.C."/>
            <person name="Clay J.M."/>
            <person name="Skokan R."/>
            <person name="Toyoda A."/>
            <person name="Suzuki Y."/>
            <person name="Kagoshima H."/>
            <person name="Schijlen E."/>
            <person name="Tajeshwar N."/>
            <person name="Catarino B."/>
            <person name="Hetherington A.J."/>
            <person name="Saltykova A."/>
            <person name="Bonnot C."/>
            <person name="Breuninger H."/>
            <person name="Symeonidi A."/>
            <person name="Radhakrishnan G.V."/>
            <person name="Van Nieuwerburgh F."/>
            <person name="Deforce D."/>
            <person name="Chang C."/>
            <person name="Karol K.G."/>
            <person name="Hedrich R."/>
            <person name="Ulvskov P."/>
            <person name="Glockner G."/>
            <person name="Delwiche C.F."/>
            <person name="Petrasek J."/>
            <person name="Van de Peer Y."/>
            <person name="Friml J."/>
            <person name="Beilby M."/>
            <person name="Dolan L."/>
            <person name="Kohara Y."/>
            <person name="Sugano S."/>
            <person name="Fujiyama A."/>
            <person name="Delaux P.-M."/>
            <person name="Quint M."/>
            <person name="TheiBen G."/>
            <person name="Hagemann M."/>
            <person name="Harholt J."/>
            <person name="Dunand C."/>
            <person name="Zachgo S."/>
            <person name="Langdale J."/>
            <person name="Maumus F."/>
            <person name="Straeten D.V.D."/>
            <person name="Gould S.B."/>
            <person name="Rensing S.A."/>
        </authorList>
    </citation>
    <scope>NUCLEOTIDE SEQUENCE [LARGE SCALE GENOMIC DNA]</scope>
    <source>
        <strain evidence="9 10">S276</strain>
    </source>
</reference>
<dbReference type="InterPro" id="IPR055443">
    <property type="entry name" value="HEAT_ECM29"/>
</dbReference>
<name>A0A388LN44_CHABU</name>
<evidence type="ECO:0000259" key="6">
    <source>
        <dbReference type="Pfam" id="PF13001"/>
    </source>
</evidence>
<keyword evidence="2" id="KW-0963">Cytoplasm</keyword>